<protein>
    <submittedName>
        <fullName evidence="2">Uncharacterized protein</fullName>
    </submittedName>
</protein>
<name>A0ABV7LJI6_9GAMM</name>
<feature type="region of interest" description="Disordered" evidence="1">
    <location>
        <begin position="1"/>
        <end position="59"/>
    </location>
</feature>
<reference evidence="3" key="1">
    <citation type="journal article" date="2019" name="Int. J. Syst. Evol. Microbiol.">
        <title>The Global Catalogue of Microorganisms (GCM) 10K type strain sequencing project: providing services to taxonomists for standard genome sequencing and annotation.</title>
        <authorList>
            <consortium name="The Broad Institute Genomics Platform"/>
            <consortium name="The Broad Institute Genome Sequencing Center for Infectious Disease"/>
            <person name="Wu L."/>
            <person name="Ma J."/>
        </authorList>
    </citation>
    <scope>NUCLEOTIDE SEQUENCE [LARGE SCALE GENOMIC DNA]</scope>
    <source>
        <strain evidence="3">CECT 7698</strain>
    </source>
</reference>
<dbReference type="Proteomes" id="UP001595579">
    <property type="component" value="Unassembled WGS sequence"/>
</dbReference>
<proteinExistence type="predicted"/>
<gene>
    <name evidence="2" type="ORF">ACFOEV_01020</name>
</gene>
<sequence length="133" mass="14892">MKVTSDRANDDYRLRDSSEAVTRTDETGTSKPVDPDRQADFTRAVESSQARQGRSGSLLKHVERLGLPDASDPSLYSNERSIELLQHVVDNLLPRLDAASDVTDLASQLLTEEIDQRLTWEARYAEEAKESDT</sequence>
<accession>A0ABV7LJI6</accession>
<keyword evidence="3" id="KW-1185">Reference proteome</keyword>
<feature type="compositionally biased region" description="Basic and acidic residues" evidence="1">
    <location>
        <begin position="1"/>
        <end position="40"/>
    </location>
</feature>
<dbReference type="EMBL" id="JBHRUG010000002">
    <property type="protein sequence ID" value="MFC3282188.1"/>
    <property type="molecule type" value="Genomic_DNA"/>
</dbReference>
<dbReference type="RefSeq" id="WP_386770703.1">
    <property type="nucleotide sequence ID" value="NZ_JBHRUG010000002.1"/>
</dbReference>
<evidence type="ECO:0000313" key="3">
    <source>
        <dbReference type="Proteomes" id="UP001595579"/>
    </source>
</evidence>
<evidence type="ECO:0000256" key="1">
    <source>
        <dbReference type="SAM" id="MobiDB-lite"/>
    </source>
</evidence>
<evidence type="ECO:0000313" key="2">
    <source>
        <dbReference type="EMBL" id="MFC3282188.1"/>
    </source>
</evidence>
<organism evidence="2 3">
    <name type="scientific">Litchfieldella rifensis</name>
    <dbReference type="NCBI Taxonomy" id="762643"/>
    <lineage>
        <taxon>Bacteria</taxon>
        <taxon>Pseudomonadati</taxon>
        <taxon>Pseudomonadota</taxon>
        <taxon>Gammaproteobacteria</taxon>
        <taxon>Oceanospirillales</taxon>
        <taxon>Halomonadaceae</taxon>
        <taxon>Litchfieldella</taxon>
    </lineage>
</organism>
<feature type="compositionally biased region" description="Polar residues" evidence="1">
    <location>
        <begin position="45"/>
        <end position="55"/>
    </location>
</feature>
<comment type="caution">
    <text evidence="2">The sequence shown here is derived from an EMBL/GenBank/DDBJ whole genome shotgun (WGS) entry which is preliminary data.</text>
</comment>